<evidence type="ECO:0000256" key="3">
    <source>
        <dbReference type="ARBA" id="ARBA00022475"/>
    </source>
</evidence>
<reference evidence="7" key="1">
    <citation type="submission" date="2010-06" db="EMBL/GenBank/DDBJ databases">
        <authorList>
            <person name="Muzny D."/>
            <person name="Qin X."/>
            <person name="Buhay C."/>
            <person name="Dugan-Rocha S."/>
            <person name="Ding Y."/>
            <person name="Chen G."/>
            <person name="Hawes A."/>
            <person name="Holder M."/>
            <person name="Jhangiani S."/>
            <person name="Johnson A."/>
            <person name="Khan Z."/>
            <person name="Li Z."/>
            <person name="Liu W."/>
            <person name="Liu X."/>
            <person name="Perez L."/>
            <person name="Shen H."/>
            <person name="Wang Q."/>
            <person name="Watt J."/>
            <person name="Xi L."/>
            <person name="Xin Y."/>
            <person name="Zhou J."/>
            <person name="Deng J."/>
            <person name="Jiang H."/>
            <person name="Liu Y."/>
            <person name="Qu J."/>
            <person name="Song X.-Z."/>
            <person name="Zhang L."/>
            <person name="Villasana D."/>
            <person name="Johnson A."/>
            <person name="Liu J."/>
            <person name="Liyanage D."/>
            <person name="Lorensuhewa L."/>
            <person name="Robinson T."/>
            <person name="Song A."/>
            <person name="Song B.-B."/>
            <person name="Dinh H."/>
            <person name="Thornton R."/>
            <person name="Coyle M."/>
            <person name="Francisco L."/>
            <person name="Jackson L."/>
            <person name="Javaid M."/>
            <person name="Korchina V."/>
            <person name="Kovar C."/>
            <person name="Mata R."/>
            <person name="Mathew T."/>
            <person name="Ngo R."/>
            <person name="Nguyen L."/>
            <person name="Nguyen N."/>
            <person name="Okwuonu G."/>
            <person name="Ongeri F."/>
            <person name="Pham C."/>
            <person name="Simmons D."/>
            <person name="Wilczek-Boney K."/>
            <person name="Hale W."/>
            <person name="Jakkamsetti A."/>
            <person name="Pham P."/>
            <person name="Ruth R."/>
            <person name="San Lucas F."/>
            <person name="Warren J."/>
            <person name="Zhang J."/>
            <person name="Zhao Z."/>
            <person name="Zhou C."/>
            <person name="Zhu D."/>
            <person name="Lee S."/>
            <person name="Bess C."/>
            <person name="Blankenburg K."/>
            <person name="Forbes L."/>
            <person name="Fu Q."/>
            <person name="Gubbala S."/>
            <person name="Hirani K."/>
            <person name="Jayaseelan J.C."/>
            <person name="Lara F."/>
            <person name="Munidasa M."/>
            <person name="Palculict T."/>
            <person name="Patil S."/>
            <person name="Pu L.-L."/>
            <person name="Saada N."/>
            <person name="Tang L."/>
            <person name="Weissenberger G."/>
            <person name="Zhu Y."/>
            <person name="Hemphill L."/>
            <person name="Shang Y."/>
            <person name="Youmans B."/>
            <person name="Ayvaz T."/>
            <person name="Ross M."/>
            <person name="Santibanez J."/>
            <person name="Aqrawi P."/>
            <person name="Gross S."/>
            <person name="Joshi V."/>
            <person name="Fowler G."/>
            <person name="Nazareth L."/>
            <person name="Reid J."/>
            <person name="Worley K."/>
            <person name="Petrosino J."/>
            <person name="Highlander S."/>
            <person name="Gibbs R."/>
        </authorList>
    </citation>
    <scope>NUCLEOTIDE SEQUENCE [LARGE SCALE GENOMIC DNA]</scope>
    <source>
        <strain evidence="7">DSM 20601</strain>
    </source>
</reference>
<keyword evidence="3" id="KW-1003">Cell membrane</keyword>
<protein>
    <submittedName>
        <fullName evidence="7">CDP-glycerol:poly(Glycerophosphate) glycerophosphotransferase</fullName>
        <ecNumber evidence="7">2.7.8.12</ecNumber>
    </submittedName>
</protein>
<accession>D7UYG7</accession>
<keyword evidence="5" id="KW-0777">Teichoic acid biosynthesis</keyword>
<comment type="subcellular location">
    <subcellularLocation>
        <location evidence="1">Cell membrane</location>
        <topology evidence="1">Peripheral membrane protein</topology>
    </subcellularLocation>
</comment>
<dbReference type="InterPro" id="IPR043149">
    <property type="entry name" value="TagF_N"/>
</dbReference>
<evidence type="ECO:0000313" key="7">
    <source>
        <dbReference type="EMBL" id="EFI83384.1"/>
    </source>
</evidence>
<keyword evidence="8" id="KW-1185">Reference proteome</keyword>
<proteinExistence type="inferred from homology"/>
<name>D7UYG7_LISGR</name>
<dbReference type="Gene3D" id="3.40.50.11820">
    <property type="match status" value="1"/>
</dbReference>
<evidence type="ECO:0000256" key="2">
    <source>
        <dbReference type="ARBA" id="ARBA00010488"/>
    </source>
</evidence>
<dbReference type="InterPro" id="IPR043148">
    <property type="entry name" value="TagF_C"/>
</dbReference>
<evidence type="ECO:0000256" key="5">
    <source>
        <dbReference type="ARBA" id="ARBA00022944"/>
    </source>
</evidence>
<dbReference type="GO" id="GO:0019350">
    <property type="term" value="P:teichoic acid biosynthetic process"/>
    <property type="evidence" value="ECO:0007669"/>
    <property type="project" value="UniProtKB-KW"/>
</dbReference>
<dbReference type="AlphaFoldDB" id="D7UYG7"/>
<dbReference type="EMBL" id="ACCR02000005">
    <property type="protein sequence ID" value="EFI83384.1"/>
    <property type="molecule type" value="Genomic_DNA"/>
</dbReference>
<comment type="caution">
    <text evidence="7">The sequence shown here is derived from an EMBL/GenBank/DDBJ whole genome shotgun (WGS) entry which is preliminary data.</text>
</comment>
<dbReference type="HOGENOM" id="CLU_029598_1_1_9"/>
<keyword evidence="6" id="KW-0472">Membrane</keyword>
<organism evidence="7 8">
    <name type="scientific">Listeria grayi DSM 20601</name>
    <dbReference type="NCBI Taxonomy" id="525367"/>
    <lineage>
        <taxon>Bacteria</taxon>
        <taxon>Bacillati</taxon>
        <taxon>Bacillota</taxon>
        <taxon>Bacilli</taxon>
        <taxon>Bacillales</taxon>
        <taxon>Listeriaceae</taxon>
        <taxon>Listeria</taxon>
    </lineage>
</organism>
<dbReference type="SUPFAM" id="SSF53756">
    <property type="entry name" value="UDP-Glycosyltransferase/glycogen phosphorylase"/>
    <property type="match status" value="1"/>
</dbReference>
<dbReference type="EC" id="2.7.8.12" evidence="7"/>
<evidence type="ECO:0000256" key="1">
    <source>
        <dbReference type="ARBA" id="ARBA00004202"/>
    </source>
</evidence>
<evidence type="ECO:0000313" key="8">
    <source>
        <dbReference type="Proteomes" id="UP000010119"/>
    </source>
</evidence>
<comment type="similarity">
    <text evidence="2">Belongs to the CDP-glycerol glycerophosphotransferase family.</text>
</comment>
<dbReference type="PANTHER" id="PTHR37316:SF3">
    <property type="entry name" value="TEICHOIC ACID GLYCEROL-PHOSPHATE TRANSFERASE"/>
    <property type="match status" value="1"/>
</dbReference>
<dbReference type="GO" id="GO:0005886">
    <property type="term" value="C:plasma membrane"/>
    <property type="evidence" value="ECO:0007669"/>
    <property type="project" value="UniProtKB-SubCell"/>
</dbReference>
<gene>
    <name evidence="7" type="primary">tagF</name>
    <name evidence="7" type="ORF">HMPREF0556_12069</name>
</gene>
<dbReference type="GO" id="GO:0047355">
    <property type="term" value="F:CDP-glycerol glycerophosphotransferase activity"/>
    <property type="evidence" value="ECO:0007669"/>
    <property type="project" value="UniProtKB-EC"/>
</dbReference>
<dbReference type="Pfam" id="PF04464">
    <property type="entry name" value="Glyphos_transf"/>
    <property type="match status" value="1"/>
</dbReference>
<sequence length="390" mass="47149">MGILRRLKARATTFFINGFMRIFDLLPKRKRVIFESFFGKQYSDSPKVIYEYLKKHKLFKEKQLIWVVKSGFEKEFEDLDLICVRRNSLKWLFYLATSSYWVNNIRMPNWVYKSNRTTYLQTWHGTPIKKLGLDIEHVTMPGTNTAKYHRNFVEATSKWDYMIAQNDYAAKIFEEAFHLEQEKILTMGYPRNEELTKVDEQENQRIKERLHLPQDKKIILFAPTWRDNQNYKRGEYIGEILFDLEKMYEALHKDYILLIKWHYLISDKMVIPEKYQHFAFKPPQHININELFKISDVLVTDYSSVMFDFANLDRKILFHIPDYEEYKSDTRGLYFDLTKTFPLSTSFRTKDLIRNILNEENESAAFFEQLCYLDKRHPTEKIVNKVFYHR</sequence>
<dbReference type="Proteomes" id="UP000010119">
    <property type="component" value="Unassembled WGS sequence"/>
</dbReference>
<evidence type="ECO:0000256" key="6">
    <source>
        <dbReference type="ARBA" id="ARBA00023136"/>
    </source>
</evidence>
<dbReference type="InterPro" id="IPR007554">
    <property type="entry name" value="Glycerophosphate_synth"/>
</dbReference>
<keyword evidence="4 7" id="KW-0808">Transferase</keyword>
<dbReference type="PANTHER" id="PTHR37316">
    <property type="entry name" value="TEICHOIC ACID GLYCEROL-PHOSPHATE PRIMASE"/>
    <property type="match status" value="1"/>
</dbReference>
<dbReference type="STRING" id="525367.HMPREF0556_12069"/>
<dbReference type="Gene3D" id="3.40.50.12580">
    <property type="match status" value="1"/>
</dbReference>
<dbReference type="eggNOG" id="COG1887">
    <property type="taxonomic scope" value="Bacteria"/>
</dbReference>
<dbReference type="InterPro" id="IPR051612">
    <property type="entry name" value="Teichoic_Acid_Biosynth"/>
</dbReference>
<evidence type="ECO:0000256" key="4">
    <source>
        <dbReference type="ARBA" id="ARBA00022679"/>
    </source>
</evidence>